<name>A0A242NAL7_CABSO</name>
<accession>A0A242NAL7</accession>
<proteinExistence type="predicted"/>
<comment type="caution">
    <text evidence="1">The sequence shown here is derived from an EMBL/GenBank/DDBJ whole genome shotgun (WGS) entry which is preliminary data.</text>
</comment>
<gene>
    <name evidence="1" type="ORF">PAMC26510_03540</name>
</gene>
<dbReference type="EMBL" id="NBTY01000014">
    <property type="protein sequence ID" value="OTP80186.1"/>
    <property type="molecule type" value="Genomic_DNA"/>
</dbReference>
<dbReference type="AlphaFoldDB" id="A0A242NAL7"/>
<sequence>MTRSFKHMQPASPTFASIKHLTFVHETPGLFISIFDTSI</sequence>
<protein>
    <submittedName>
        <fullName evidence="1">Uncharacterized protein</fullName>
    </submittedName>
</protein>
<evidence type="ECO:0000313" key="2">
    <source>
        <dbReference type="Proteomes" id="UP000194546"/>
    </source>
</evidence>
<organism evidence="1 2">
    <name type="scientific">Caballeronia sordidicola</name>
    <name type="common">Burkholderia sordidicola</name>
    <dbReference type="NCBI Taxonomy" id="196367"/>
    <lineage>
        <taxon>Bacteria</taxon>
        <taxon>Pseudomonadati</taxon>
        <taxon>Pseudomonadota</taxon>
        <taxon>Betaproteobacteria</taxon>
        <taxon>Burkholderiales</taxon>
        <taxon>Burkholderiaceae</taxon>
        <taxon>Caballeronia</taxon>
    </lineage>
</organism>
<evidence type="ECO:0000313" key="1">
    <source>
        <dbReference type="EMBL" id="OTP80186.1"/>
    </source>
</evidence>
<dbReference type="Proteomes" id="UP000194546">
    <property type="component" value="Unassembled WGS sequence"/>
</dbReference>
<reference evidence="1 2" key="1">
    <citation type="submission" date="2017-03" db="EMBL/GenBank/DDBJ databases">
        <title>Genome analysis of strain PAMC 26510.</title>
        <authorList>
            <person name="Oh H.-M."/>
            <person name="Yang J.-A."/>
        </authorList>
    </citation>
    <scope>NUCLEOTIDE SEQUENCE [LARGE SCALE GENOMIC DNA]</scope>
    <source>
        <strain evidence="1 2">PAMC 26510</strain>
    </source>
</reference>